<comment type="caution">
    <text evidence="1">The sequence shown here is derived from an EMBL/GenBank/DDBJ whole genome shotgun (WGS) entry which is preliminary data.</text>
</comment>
<protein>
    <submittedName>
        <fullName evidence="1">Uncharacterized protein</fullName>
    </submittedName>
</protein>
<keyword evidence="2" id="KW-1185">Reference proteome</keyword>
<reference evidence="1 2" key="1">
    <citation type="journal article" date="2020" name="Cell">
        <title>Large-Scale Comparative Analyses of Tick Genomes Elucidate Their Genetic Diversity and Vector Capacities.</title>
        <authorList>
            <consortium name="Tick Genome and Microbiome Consortium (TIGMIC)"/>
            <person name="Jia N."/>
            <person name="Wang J."/>
            <person name="Shi W."/>
            <person name="Du L."/>
            <person name="Sun Y."/>
            <person name="Zhan W."/>
            <person name="Jiang J.F."/>
            <person name="Wang Q."/>
            <person name="Zhang B."/>
            <person name="Ji P."/>
            <person name="Bell-Sakyi L."/>
            <person name="Cui X.M."/>
            <person name="Yuan T.T."/>
            <person name="Jiang B.G."/>
            <person name="Yang W.F."/>
            <person name="Lam T.T."/>
            <person name="Chang Q.C."/>
            <person name="Ding S.J."/>
            <person name="Wang X.J."/>
            <person name="Zhu J.G."/>
            <person name="Ruan X.D."/>
            <person name="Zhao L."/>
            <person name="Wei J.T."/>
            <person name="Ye R.Z."/>
            <person name="Que T.C."/>
            <person name="Du C.H."/>
            <person name="Zhou Y.H."/>
            <person name="Cheng J.X."/>
            <person name="Dai P.F."/>
            <person name="Guo W.B."/>
            <person name="Han X.H."/>
            <person name="Huang E.J."/>
            <person name="Li L.F."/>
            <person name="Wei W."/>
            <person name="Gao Y.C."/>
            <person name="Liu J.Z."/>
            <person name="Shao H.Z."/>
            <person name="Wang X."/>
            <person name="Wang C.C."/>
            <person name="Yang T.C."/>
            <person name="Huo Q.B."/>
            <person name="Li W."/>
            <person name="Chen H.Y."/>
            <person name="Chen S.E."/>
            <person name="Zhou L.G."/>
            <person name="Ni X.B."/>
            <person name="Tian J.H."/>
            <person name="Sheng Y."/>
            <person name="Liu T."/>
            <person name="Pan Y.S."/>
            <person name="Xia L.Y."/>
            <person name="Li J."/>
            <person name="Zhao F."/>
            <person name="Cao W.C."/>
        </authorList>
    </citation>
    <scope>NUCLEOTIDE SEQUENCE [LARGE SCALE GENOMIC DNA]</scope>
    <source>
        <strain evidence="1">Iper-2018</strain>
    </source>
</reference>
<name>A0AC60PJ95_IXOPE</name>
<dbReference type="EMBL" id="JABSTQ010010553">
    <property type="protein sequence ID" value="KAG0420002.1"/>
    <property type="molecule type" value="Genomic_DNA"/>
</dbReference>
<organism evidence="1 2">
    <name type="scientific">Ixodes persulcatus</name>
    <name type="common">Taiga tick</name>
    <dbReference type="NCBI Taxonomy" id="34615"/>
    <lineage>
        <taxon>Eukaryota</taxon>
        <taxon>Metazoa</taxon>
        <taxon>Ecdysozoa</taxon>
        <taxon>Arthropoda</taxon>
        <taxon>Chelicerata</taxon>
        <taxon>Arachnida</taxon>
        <taxon>Acari</taxon>
        <taxon>Parasitiformes</taxon>
        <taxon>Ixodida</taxon>
        <taxon>Ixodoidea</taxon>
        <taxon>Ixodidae</taxon>
        <taxon>Ixodinae</taxon>
        <taxon>Ixodes</taxon>
    </lineage>
</organism>
<accession>A0AC60PJ95</accession>
<proteinExistence type="predicted"/>
<dbReference type="Proteomes" id="UP000805193">
    <property type="component" value="Unassembled WGS sequence"/>
</dbReference>
<evidence type="ECO:0000313" key="2">
    <source>
        <dbReference type="Proteomes" id="UP000805193"/>
    </source>
</evidence>
<gene>
    <name evidence="1" type="ORF">HPB47_003738</name>
</gene>
<evidence type="ECO:0000313" key="1">
    <source>
        <dbReference type="EMBL" id="KAG0420002.1"/>
    </source>
</evidence>
<sequence length="189" mass="20013">MAEGVSSYKCHSCSKRRDPDEAKLNATAADTPQKDAMKDGEEEGSNNESTVQSSSLEMLVLSLTAKVDLLVGTVKIMREENAMIRNGAPTPRGSAASGVRLSRGAPRKKGEAPHDSSARDDLLEDEHGVLRSAAVRRTEGSSVYGSRADCADPGAYFPALASSTWKLKVGMCALFREDQALLAGASAIL</sequence>